<evidence type="ECO:0000256" key="1">
    <source>
        <dbReference type="SAM" id="MobiDB-lite"/>
    </source>
</evidence>
<dbReference type="Proteomes" id="UP000800035">
    <property type="component" value="Unassembled WGS sequence"/>
</dbReference>
<evidence type="ECO:0000313" key="3">
    <source>
        <dbReference type="EMBL" id="KAF1956885.1"/>
    </source>
</evidence>
<keyword evidence="2" id="KW-0472">Membrane</keyword>
<feature type="compositionally biased region" description="Polar residues" evidence="1">
    <location>
        <begin position="1"/>
        <end position="12"/>
    </location>
</feature>
<evidence type="ECO:0000256" key="2">
    <source>
        <dbReference type="SAM" id="Phobius"/>
    </source>
</evidence>
<evidence type="ECO:0008006" key="5">
    <source>
        <dbReference type="Google" id="ProtNLM"/>
    </source>
</evidence>
<protein>
    <recommendedName>
        <fullName evidence="5">DUF4267 domain-containing protein</fullName>
    </recommendedName>
</protein>
<reference evidence="3" key="1">
    <citation type="journal article" date="2020" name="Stud. Mycol.">
        <title>101 Dothideomycetes genomes: a test case for predicting lifestyles and emergence of pathogens.</title>
        <authorList>
            <person name="Haridas S."/>
            <person name="Albert R."/>
            <person name="Binder M."/>
            <person name="Bloem J."/>
            <person name="Labutti K."/>
            <person name="Salamov A."/>
            <person name="Andreopoulos B."/>
            <person name="Baker S."/>
            <person name="Barry K."/>
            <person name="Bills G."/>
            <person name="Bluhm B."/>
            <person name="Cannon C."/>
            <person name="Castanera R."/>
            <person name="Culley D."/>
            <person name="Daum C."/>
            <person name="Ezra D."/>
            <person name="Gonzalez J."/>
            <person name="Henrissat B."/>
            <person name="Kuo A."/>
            <person name="Liang C."/>
            <person name="Lipzen A."/>
            <person name="Lutzoni F."/>
            <person name="Magnuson J."/>
            <person name="Mondo S."/>
            <person name="Nolan M."/>
            <person name="Ohm R."/>
            <person name="Pangilinan J."/>
            <person name="Park H.-J."/>
            <person name="Ramirez L."/>
            <person name="Alfaro M."/>
            <person name="Sun H."/>
            <person name="Tritt A."/>
            <person name="Yoshinaga Y."/>
            <person name="Zwiers L.-H."/>
            <person name="Turgeon B."/>
            <person name="Goodwin S."/>
            <person name="Spatafora J."/>
            <person name="Crous P."/>
            <person name="Grigoriev I."/>
        </authorList>
    </citation>
    <scope>NUCLEOTIDE SEQUENCE</scope>
    <source>
        <strain evidence="3">CBS 675.92</strain>
    </source>
</reference>
<keyword evidence="2" id="KW-1133">Transmembrane helix</keyword>
<feature type="region of interest" description="Disordered" evidence="1">
    <location>
        <begin position="1"/>
        <end position="23"/>
    </location>
</feature>
<accession>A0A6A5TW69</accession>
<organism evidence="3 4">
    <name type="scientific">Byssothecium circinans</name>
    <dbReference type="NCBI Taxonomy" id="147558"/>
    <lineage>
        <taxon>Eukaryota</taxon>
        <taxon>Fungi</taxon>
        <taxon>Dikarya</taxon>
        <taxon>Ascomycota</taxon>
        <taxon>Pezizomycotina</taxon>
        <taxon>Dothideomycetes</taxon>
        <taxon>Pleosporomycetidae</taxon>
        <taxon>Pleosporales</taxon>
        <taxon>Massarineae</taxon>
        <taxon>Massarinaceae</taxon>
        <taxon>Byssothecium</taxon>
    </lineage>
</organism>
<keyword evidence="2" id="KW-0812">Transmembrane</keyword>
<dbReference type="OrthoDB" id="4160064at2759"/>
<keyword evidence="4" id="KW-1185">Reference proteome</keyword>
<evidence type="ECO:0000313" key="4">
    <source>
        <dbReference type="Proteomes" id="UP000800035"/>
    </source>
</evidence>
<sequence>MASSNLQNSSQPEPLVPKMPITHQSAPEPLIPTTYYTIQALGYARMGLGAASLLAPRAAFLYLFNLPIISNETAVPVRFFGVREAVLGELLLTAHDKNLPDEGRREIRRLLWANAASDVADIVSVAFAVYSGHMEKLPGAMLVVGAAIGLGVELVILGLKMV</sequence>
<feature type="transmembrane region" description="Helical" evidence="2">
    <location>
        <begin position="137"/>
        <end position="159"/>
    </location>
</feature>
<proteinExistence type="predicted"/>
<dbReference type="AlphaFoldDB" id="A0A6A5TW69"/>
<gene>
    <name evidence="3" type="ORF">CC80DRAFT_491755</name>
</gene>
<dbReference type="EMBL" id="ML976990">
    <property type="protein sequence ID" value="KAF1956885.1"/>
    <property type="molecule type" value="Genomic_DNA"/>
</dbReference>
<name>A0A6A5TW69_9PLEO</name>
<feature type="transmembrane region" description="Helical" evidence="2">
    <location>
        <begin position="110"/>
        <end position="131"/>
    </location>
</feature>